<sequence>MASLPPVGLPLLYKDLVPLSSVDHGDWKVRRNDTAPYAATEHAVPVTTDEFFQVQRHYPIVFTLGENPVPIALMALNAGMNTVIAEDGTMRREAYVPAYIRRYPFILARLQPQAEELSLCFDPTADAIAPDGDGDALFTEDGQPTEVTQFILKFCEDFETRAAHTAFFMNELKQADLLMDGEIKIEQTGNDKPFLYRGFQMINQDKFQNARGDQLRKWQQNGALSLIHAHFFSLSLLSEMFDRQVQMGKLPEMMIGADQ</sequence>
<dbReference type="EMBL" id="QFNN01000014">
    <property type="protein sequence ID" value="PZO91140.1"/>
    <property type="molecule type" value="Genomic_DNA"/>
</dbReference>
<evidence type="ECO:0000313" key="2">
    <source>
        <dbReference type="Proteomes" id="UP000249066"/>
    </source>
</evidence>
<protein>
    <submittedName>
        <fullName evidence="1">Multidrug transporter</fullName>
    </submittedName>
</protein>
<organism evidence="1 2">
    <name type="scientific">Sphingomonas sanxanigenens</name>
    <dbReference type="NCBI Taxonomy" id="397260"/>
    <lineage>
        <taxon>Bacteria</taxon>
        <taxon>Pseudomonadati</taxon>
        <taxon>Pseudomonadota</taxon>
        <taxon>Alphaproteobacteria</taxon>
        <taxon>Sphingomonadales</taxon>
        <taxon>Sphingomonadaceae</taxon>
        <taxon>Sphingomonas</taxon>
    </lineage>
</organism>
<dbReference type="InterPro" id="IPR010836">
    <property type="entry name" value="SapC"/>
</dbReference>
<accession>A0A2W5A948</accession>
<name>A0A2W5A948_9SPHN</name>
<reference evidence="1 2" key="1">
    <citation type="submission" date="2017-08" db="EMBL/GenBank/DDBJ databases">
        <title>Infants hospitalized years apart are colonized by the same room-sourced microbial strains.</title>
        <authorList>
            <person name="Brooks B."/>
            <person name="Olm M.R."/>
            <person name="Firek B.A."/>
            <person name="Baker R."/>
            <person name="Thomas B.C."/>
            <person name="Morowitz M.J."/>
            <person name="Banfield J.F."/>
        </authorList>
    </citation>
    <scope>NUCLEOTIDE SEQUENCE [LARGE SCALE GENOMIC DNA]</scope>
    <source>
        <strain evidence="1">S2_018_000_R2_101</strain>
    </source>
</reference>
<dbReference type="Pfam" id="PF07277">
    <property type="entry name" value="SapC"/>
    <property type="match status" value="1"/>
</dbReference>
<dbReference type="Proteomes" id="UP000249066">
    <property type="component" value="Unassembled WGS sequence"/>
</dbReference>
<evidence type="ECO:0000313" key="1">
    <source>
        <dbReference type="EMBL" id="PZO91140.1"/>
    </source>
</evidence>
<gene>
    <name evidence="1" type="ORF">DI623_04380</name>
</gene>
<comment type="caution">
    <text evidence="1">The sequence shown here is derived from an EMBL/GenBank/DDBJ whole genome shotgun (WGS) entry which is preliminary data.</text>
</comment>
<dbReference type="AlphaFoldDB" id="A0A2W5A948"/>
<proteinExistence type="predicted"/>